<dbReference type="SUPFAM" id="SSF52833">
    <property type="entry name" value="Thioredoxin-like"/>
    <property type="match status" value="1"/>
</dbReference>
<evidence type="ECO:0000313" key="2">
    <source>
        <dbReference type="EMBL" id="SUZ49503.1"/>
    </source>
</evidence>
<dbReference type="Pfam" id="PF00462">
    <property type="entry name" value="Glutaredoxin"/>
    <property type="match status" value="1"/>
</dbReference>
<dbReference type="EMBL" id="UINC01000120">
    <property type="protein sequence ID" value="SUZ49503.1"/>
    <property type="molecule type" value="Genomic_DNA"/>
</dbReference>
<dbReference type="CDD" id="cd02976">
    <property type="entry name" value="NrdH"/>
    <property type="match status" value="1"/>
</dbReference>
<organism evidence="2">
    <name type="scientific">marine metagenome</name>
    <dbReference type="NCBI Taxonomy" id="408172"/>
    <lineage>
        <taxon>unclassified sequences</taxon>
        <taxon>metagenomes</taxon>
        <taxon>ecological metagenomes</taxon>
    </lineage>
</organism>
<protein>
    <recommendedName>
        <fullName evidence="1">Glutaredoxin domain-containing protein</fullName>
    </recommendedName>
</protein>
<dbReference type="PROSITE" id="PS51354">
    <property type="entry name" value="GLUTAREDOXIN_2"/>
    <property type="match status" value="1"/>
</dbReference>
<dbReference type="Gene3D" id="3.40.30.10">
    <property type="entry name" value="Glutaredoxin"/>
    <property type="match status" value="1"/>
</dbReference>
<name>A0A381N7D9_9ZZZZ</name>
<feature type="non-terminal residue" evidence="2">
    <location>
        <position position="1"/>
    </location>
</feature>
<proteinExistence type="predicted"/>
<dbReference type="InterPro" id="IPR002109">
    <property type="entry name" value="Glutaredoxin"/>
</dbReference>
<evidence type="ECO:0000259" key="1">
    <source>
        <dbReference type="Pfam" id="PF00462"/>
    </source>
</evidence>
<dbReference type="AlphaFoldDB" id="A0A381N7D9"/>
<sequence length="63" mass="6844">VKEFLSHEGHSFVSRNVDDDPDAYAELVALGWRAVPVTVINGVAIKGFDEAKFRVLLSGDGEV</sequence>
<accession>A0A381N7D9</accession>
<feature type="domain" description="Glutaredoxin" evidence="1">
    <location>
        <begin position="1"/>
        <end position="44"/>
    </location>
</feature>
<dbReference type="InterPro" id="IPR036249">
    <property type="entry name" value="Thioredoxin-like_sf"/>
</dbReference>
<gene>
    <name evidence="2" type="ORF">METZ01_LOCUS2357</name>
</gene>
<reference evidence="2" key="1">
    <citation type="submission" date="2018-05" db="EMBL/GenBank/DDBJ databases">
        <authorList>
            <person name="Lanie J.A."/>
            <person name="Ng W.-L."/>
            <person name="Kazmierczak K.M."/>
            <person name="Andrzejewski T.M."/>
            <person name="Davidsen T.M."/>
            <person name="Wayne K.J."/>
            <person name="Tettelin H."/>
            <person name="Glass J.I."/>
            <person name="Rusch D."/>
            <person name="Podicherti R."/>
            <person name="Tsui H.-C.T."/>
            <person name="Winkler M.E."/>
        </authorList>
    </citation>
    <scope>NUCLEOTIDE SEQUENCE</scope>
</reference>